<dbReference type="GO" id="GO:0016887">
    <property type="term" value="F:ATP hydrolysis activity"/>
    <property type="evidence" value="ECO:0007669"/>
    <property type="project" value="InterPro"/>
</dbReference>
<accession>A0A2Z5Y2K3</accession>
<dbReference type="InterPro" id="IPR003439">
    <property type="entry name" value="ABC_transporter-like_ATP-bd"/>
</dbReference>
<dbReference type="InterPro" id="IPR050763">
    <property type="entry name" value="ABC_transporter_ATP-binding"/>
</dbReference>
<evidence type="ECO:0000256" key="4">
    <source>
        <dbReference type="ARBA" id="ARBA00022840"/>
    </source>
</evidence>
<dbReference type="Gene3D" id="3.40.50.300">
    <property type="entry name" value="P-loop containing nucleotide triphosphate hydrolases"/>
    <property type="match status" value="1"/>
</dbReference>
<evidence type="ECO:0000313" key="7">
    <source>
        <dbReference type="Proteomes" id="UP000269226"/>
    </source>
</evidence>
<comment type="similarity">
    <text evidence="1">Belongs to the ABC transporter superfamily.</text>
</comment>
<evidence type="ECO:0000256" key="3">
    <source>
        <dbReference type="ARBA" id="ARBA00022741"/>
    </source>
</evidence>
<evidence type="ECO:0000256" key="1">
    <source>
        <dbReference type="ARBA" id="ARBA00005417"/>
    </source>
</evidence>
<proteinExistence type="inferred from homology"/>
<keyword evidence="2" id="KW-0813">Transport</keyword>
<dbReference type="PANTHER" id="PTHR42711:SF5">
    <property type="entry name" value="ABC TRANSPORTER ATP-BINDING PROTEIN NATA"/>
    <property type="match status" value="1"/>
</dbReference>
<protein>
    <submittedName>
        <fullName evidence="6">ABC transporter, ATP-binding protein</fullName>
    </submittedName>
</protein>
<dbReference type="PANTHER" id="PTHR42711">
    <property type="entry name" value="ABC TRANSPORTER ATP-BINDING PROTEIN"/>
    <property type="match status" value="1"/>
</dbReference>
<evidence type="ECO:0000259" key="5">
    <source>
        <dbReference type="PROSITE" id="PS50893"/>
    </source>
</evidence>
<dbReference type="GO" id="GO:0005524">
    <property type="term" value="F:ATP binding"/>
    <property type="evidence" value="ECO:0007669"/>
    <property type="project" value="UniProtKB-KW"/>
</dbReference>
<evidence type="ECO:0000256" key="2">
    <source>
        <dbReference type="ARBA" id="ARBA00022448"/>
    </source>
</evidence>
<dbReference type="SMART" id="SM00382">
    <property type="entry name" value="AAA"/>
    <property type="match status" value="1"/>
</dbReference>
<dbReference type="PROSITE" id="PS50893">
    <property type="entry name" value="ABC_TRANSPORTER_2"/>
    <property type="match status" value="1"/>
</dbReference>
<organism evidence="6 7">
    <name type="scientific">Melissococcus plutonius</name>
    <dbReference type="NCBI Taxonomy" id="33970"/>
    <lineage>
        <taxon>Bacteria</taxon>
        <taxon>Bacillati</taxon>
        <taxon>Bacillota</taxon>
        <taxon>Bacilli</taxon>
        <taxon>Lactobacillales</taxon>
        <taxon>Enterococcaceae</taxon>
        <taxon>Melissococcus</taxon>
    </lineage>
</organism>
<dbReference type="Proteomes" id="UP000269226">
    <property type="component" value="Chromosome"/>
</dbReference>
<dbReference type="AlphaFoldDB" id="A0A2Z5Y2K3"/>
<dbReference type="InterPro" id="IPR027417">
    <property type="entry name" value="P-loop_NTPase"/>
</dbReference>
<dbReference type="SUPFAM" id="SSF52540">
    <property type="entry name" value="P-loop containing nucleoside triphosphate hydrolases"/>
    <property type="match status" value="1"/>
</dbReference>
<sequence>MMLKIQNLQVKYKDVIALDLQGEMNIQEDDIVGILGPNGAGKSTLIKAITNQVTYTGYIKKPKNIAVHLQENPYPNVLTCQTIMEGLLKTKLKKDDKLMALIEYFEFQSLLKKKVIQLSGGQKQKLTLIMVLYQDASLTYFDEMTAGLDFEARNRLMEKIQEWYLGKNATLLLVTHYFDEIEKLANKLLIINKGSLIDFGRVKELFKKYIGYSTIIVEGDRKKLTLPTGRQIISKKGKQAFSFPSKTAEEEAIKVLASSGRKFSISNNNVELIYLNAISQSKKC</sequence>
<keyword evidence="4 6" id="KW-0067">ATP-binding</keyword>
<reference evidence="6 7" key="1">
    <citation type="submission" date="2018-01" db="EMBL/GenBank/DDBJ databases">
        <title>Whole genome sequence of Melissococcus plutonius DAT561.</title>
        <authorList>
            <person name="Okumura K."/>
            <person name="Takamatsu D."/>
            <person name="Okura M."/>
        </authorList>
    </citation>
    <scope>NUCLEOTIDE SEQUENCE [LARGE SCALE GENOMIC DNA]</scope>
    <source>
        <strain evidence="6 7">DAT561</strain>
    </source>
</reference>
<feature type="domain" description="ABC transporter" evidence="5">
    <location>
        <begin position="3"/>
        <end position="218"/>
    </location>
</feature>
<dbReference type="EMBL" id="AP018492">
    <property type="protein sequence ID" value="BBC61024.1"/>
    <property type="molecule type" value="Genomic_DNA"/>
</dbReference>
<dbReference type="PROSITE" id="PS00211">
    <property type="entry name" value="ABC_TRANSPORTER_1"/>
    <property type="match status" value="1"/>
</dbReference>
<dbReference type="InterPro" id="IPR017871">
    <property type="entry name" value="ABC_transporter-like_CS"/>
</dbReference>
<dbReference type="InterPro" id="IPR003593">
    <property type="entry name" value="AAA+_ATPase"/>
</dbReference>
<evidence type="ECO:0000313" key="6">
    <source>
        <dbReference type="EMBL" id="BBC61024.1"/>
    </source>
</evidence>
<name>A0A2Z5Y2K3_9ENTE</name>
<keyword evidence="3" id="KW-0547">Nucleotide-binding</keyword>
<dbReference type="Pfam" id="PF00005">
    <property type="entry name" value="ABC_tran"/>
    <property type="match status" value="1"/>
</dbReference>
<gene>
    <name evidence="6" type="ORF">DAT561_0912</name>
</gene>